<dbReference type="AlphaFoldDB" id="A0A285SBT1"/>
<proteinExistence type="predicted"/>
<evidence type="ECO:0000313" key="1">
    <source>
        <dbReference type="EMBL" id="SOC05164.1"/>
    </source>
</evidence>
<sequence length="648" mass="76092">MIYKELFPSNLRSIEIDSPVSDDELKSRNLEYDNLTPKKFNTLRTKNAFKSVTFKYKGIIHEIQFNACTNPLCKNYGLPQERFEIKSKPYRYKISGSSRDAHFINCNPERVDLTSPPIDKCSTTAISNWSVAEEIERLIRINSLLPVTKEYDFHKPVCPNEHHTPKSNLNAFYKRGKNSANSQRYQCKTCKKITSVLPNKNENLKFNQKRNEVLPTFAKLLVNKVPINRACEILEIAKGTYYQKLEWLYRCCLEFLETHETKKLAKTEFPEMWITTDKLHYVLNNVLKKGRGRNRGTAIEDKQLPTYIVASADKDSRYVFRSDLCFDWDISLEDIVSNTKIYKDDHLAGYLRRYERFGRYGVSPIVPTLNDTQTRAEYMKDLEQFDLRSNFVDGLHVGQTYTSIAHFWLIKKLVKVKKWRFISDEDDSLKKSIFSVFKEEIKIKNGHYFLCLTDKNLTRKQAKDLYLQSISELKHWAKAKGYTYRNLEELAVWYLEEELKKHQFQERNVAPNSEIYYKQLRNRIDHPIPSKDRGNRKLDVITDLNHLTEYQLASALVRVNDNAINAFFQTVRRRLSILERPLVTARGDGKSYIYANFNPKYSQMAITILRTYYNFCLTFKTNGKNQTPAQRLGIASKVYSWGDIIYKR</sequence>
<name>A0A285SBT1_9BACL</name>
<organism evidence="1 2">
    <name type="scientific">Ureibacillus xyleni</name>
    <dbReference type="NCBI Taxonomy" id="614648"/>
    <lineage>
        <taxon>Bacteria</taxon>
        <taxon>Bacillati</taxon>
        <taxon>Bacillota</taxon>
        <taxon>Bacilli</taxon>
        <taxon>Bacillales</taxon>
        <taxon>Caryophanaceae</taxon>
        <taxon>Ureibacillus</taxon>
    </lineage>
</organism>
<dbReference type="EMBL" id="OBMQ01000004">
    <property type="protein sequence ID" value="SOC05164.1"/>
    <property type="molecule type" value="Genomic_DNA"/>
</dbReference>
<dbReference type="Proteomes" id="UP000219636">
    <property type="component" value="Unassembled WGS sequence"/>
</dbReference>
<reference evidence="2" key="1">
    <citation type="submission" date="2017-08" db="EMBL/GenBank/DDBJ databases">
        <authorList>
            <person name="Varghese N."/>
            <person name="Submissions S."/>
        </authorList>
    </citation>
    <scope>NUCLEOTIDE SEQUENCE [LARGE SCALE GENOMIC DNA]</scope>
    <source>
        <strain evidence="2">JC22</strain>
    </source>
</reference>
<protein>
    <recommendedName>
        <fullName evidence="3">Insertion element protein</fullName>
    </recommendedName>
</protein>
<gene>
    <name evidence="1" type="ORF">SAMN05880501_10416</name>
</gene>
<keyword evidence="2" id="KW-1185">Reference proteome</keyword>
<accession>A0A285SBT1</accession>
<evidence type="ECO:0008006" key="3">
    <source>
        <dbReference type="Google" id="ProtNLM"/>
    </source>
</evidence>
<dbReference type="RefSeq" id="WP_097072990.1">
    <property type="nucleotide sequence ID" value="NZ_OBMQ01000004.1"/>
</dbReference>
<dbReference type="OrthoDB" id="9128325at2"/>
<evidence type="ECO:0000313" key="2">
    <source>
        <dbReference type="Proteomes" id="UP000219636"/>
    </source>
</evidence>